<feature type="binding site" evidence="10">
    <location>
        <position position="27"/>
    </location>
    <ligand>
        <name>[4Fe-4S] cluster</name>
        <dbReference type="ChEBI" id="CHEBI:49883"/>
        <label>1</label>
        <note>4Fe-4S-S-AdoMet</note>
    </ligand>
</feature>
<reference evidence="13" key="2">
    <citation type="submission" date="2017-09" db="EMBL/GenBank/DDBJ databases">
        <title>Depth-based differentiation of microbial function through sediment-hosted aquifers and enrichment of novel symbionts in the deep terrestrial subsurface.</title>
        <authorList>
            <person name="Probst A.J."/>
            <person name="Ladd B."/>
            <person name="Jarett J.K."/>
            <person name="Geller-Mcgrath D.E."/>
            <person name="Sieber C.M.K."/>
            <person name="Emerson J.B."/>
            <person name="Anantharaman K."/>
            <person name="Thomas B.C."/>
            <person name="Malmstrom R."/>
            <person name="Stieglmeier M."/>
            <person name="Klingl A."/>
            <person name="Woyke T."/>
            <person name="Ryan C.M."/>
            <person name="Banfield J.F."/>
        </authorList>
    </citation>
    <scope>NUCLEOTIDE SEQUENCE</scope>
    <source>
        <strain evidence="13">CG_4_8_14_3_um_filter_34_18</strain>
    </source>
</reference>
<dbReference type="SFLD" id="SFLDG01386">
    <property type="entry name" value="main_SPASM_domain-containing"/>
    <property type="match status" value="1"/>
</dbReference>
<dbReference type="NCBIfam" id="TIGR02666">
    <property type="entry name" value="moaA"/>
    <property type="match status" value="1"/>
</dbReference>
<sequence length="338" mass="38520">MSQLVDSWGRKITYLRVSITDRCNYRCIYCQPEKHFNFIPHPEILRYEEIIEIINEAVDLGVTKVRITGGEPLIRKGIIDFIKKLKKIKRLEDISLTTNGYFLTEYAEKLKNAGLKRVNISLDSLQKDKYSQITQGGDLEKALKGIDSAILAGLLPIKINTVLIRGINDEEVENFVKLALERPLCIRFIELMPSLEEIIDNYKDKFISGLDIKENLAKKYSFNPIKTDSDNGPAKYYQIEGGKGTIGFITALSQHFCQTCNRIRLTSEGKIRPCLFSNQEIDLKKALREVGNRGEDQILRRKVIRNKIELAVKLKPKGHKIKEGISNSLSFKMSRVGG</sequence>
<keyword evidence="1 10" id="KW-0004">4Fe-4S</keyword>
<proteinExistence type="inferred from homology"/>
<keyword evidence="2 10" id="KW-0949">S-adenosyl-L-methionine</keyword>
<dbReference type="RefSeq" id="WP_406606635.1">
    <property type="nucleotide sequence ID" value="NZ_PFKO01000011.1"/>
</dbReference>
<dbReference type="GO" id="GO:0061798">
    <property type="term" value="F:GTP 3',8'-cyclase activity"/>
    <property type="evidence" value="ECO:0007669"/>
    <property type="project" value="UniProtKB-UniRule"/>
</dbReference>
<feature type="binding site" evidence="10">
    <location>
        <position position="70"/>
    </location>
    <ligand>
        <name>S-adenosyl-L-methionine</name>
        <dbReference type="ChEBI" id="CHEBI:59789"/>
    </ligand>
</feature>
<feature type="binding site" evidence="10">
    <location>
        <position position="30"/>
    </location>
    <ligand>
        <name>[4Fe-4S] cluster</name>
        <dbReference type="ChEBI" id="CHEBI:49883"/>
        <label>1</label>
        <note>4Fe-4S-S-AdoMet</note>
    </ligand>
</feature>
<dbReference type="GO" id="GO:1904047">
    <property type="term" value="F:S-adenosyl-L-methionine binding"/>
    <property type="evidence" value="ECO:0007669"/>
    <property type="project" value="UniProtKB-UniRule"/>
</dbReference>
<feature type="domain" description="Radical SAM core" evidence="11">
    <location>
        <begin position="7"/>
        <end position="223"/>
    </location>
</feature>
<dbReference type="HAMAP" id="MF_01225_B">
    <property type="entry name" value="MoaA_B"/>
    <property type="match status" value="1"/>
</dbReference>
<dbReference type="InterPro" id="IPR013483">
    <property type="entry name" value="MoaA"/>
</dbReference>
<feature type="binding site" evidence="10">
    <location>
        <position position="158"/>
    </location>
    <ligand>
        <name>GTP</name>
        <dbReference type="ChEBI" id="CHEBI:37565"/>
    </ligand>
</feature>
<dbReference type="PROSITE" id="PS51918">
    <property type="entry name" value="RADICAL_SAM"/>
    <property type="match status" value="1"/>
</dbReference>
<evidence type="ECO:0000256" key="6">
    <source>
        <dbReference type="ARBA" id="ARBA00023014"/>
    </source>
</evidence>
<keyword evidence="4 10" id="KW-0547">Nucleotide-binding</keyword>
<dbReference type="InterPro" id="IPR058240">
    <property type="entry name" value="rSAM_sf"/>
</dbReference>
<keyword evidence="9 10" id="KW-0456">Lyase</keyword>
<dbReference type="EMBL" id="PFIP01000099">
    <property type="protein sequence ID" value="PIX34150.1"/>
    <property type="molecule type" value="Genomic_DNA"/>
</dbReference>
<dbReference type="PANTHER" id="PTHR22960">
    <property type="entry name" value="MOLYBDOPTERIN COFACTOR SYNTHESIS PROTEIN A"/>
    <property type="match status" value="1"/>
</dbReference>
<evidence type="ECO:0000313" key="14">
    <source>
        <dbReference type="EMBL" id="PIY33933.1"/>
    </source>
</evidence>
<organism evidence="12 15">
    <name type="scientific">Candidatus Infernicultor aquiphilus</name>
    <dbReference type="NCBI Taxonomy" id="1805029"/>
    <lineage>
        <taxon>Bacteria</taxon>
        <taxon>Pseudomonadati</taxon>
        <taxon>Atribacterota</taxon>
        <taxon>Candidatus Phoenicimicrobiia</taxon>
        <taxon>Candidatus Pheonicimicrobiales</taxon>
        <taxon>Candidatus Phoenicimicrobiaceae</taxon>
        <taxon>Candidatus Infernicultor</taxon>
    </lineage>
</organism>
<protein>
    <recommendedName>
        <fullName evidence="10">GTP 3',8-cyclase</fullName>
        <ecNumber evidence="10">4.1.99.22</ecNumber>
    </recommendedName>
    <alternativeName>
        <fullName evidence="10">Molybdenum cofactor biosynthesis protein A</fullName>
    </alternativeName>
</protein>
<feature type="binding site" evidence="10">
    <location>
        <position position="121"/>
    </location>
    <ligand>
        <name>S-adenosyl-L-methionine</name>
        <dbReference type="ChEBI" id="CHEBI:59789"/>
    </ligand>
</feature>
<dbReference type="Proteomes" id="UP000182763">
    <property type="component" value="Unassembled WGS sequence"/>
</dbReference>
<evidence type="ECO:0000313" key="16">
    <source>
        <dbReference type="Proteomes" id="UP000230646"/>
    </source>
</evidence>
<feature type="binding site" evidence="10">
    <location>
        <position position="23"/>
    </location>
    <ligand>
        <name>[4Fe-4S] cluster</name>
        <dbReference type="ChEBI" id="CHEBI:49883"/>
        <label>1</label>
        <note>4Fe-4S-S-AdoMet</note>
    </ligand>
</feature>
<feature type="binding site" evidence="10">
    <location>
        <position position="16"/>
    </location>
    <ligand>
        <name>GTP</name>
        <dbReference type="ChEBI" id="CHEBI:37565"/>
    </ligand>
</feature>
<dbReference type="EC" id="4.1.99.22" evidence="10"/>
<dbReference type="Gene3D" id="3.20.20.70">
    <property type="entry name" value="Aldolase class I"/>
    <property type="match status" value="1"/>
</dbReference>
<feature type="binding site" evidence="10">
    <location>
        <position position="257"/>
    </location>
    <ligand>
        <name>[4Fe-4S] cluster</name>
        <dbReference type="ChEBI" id="CHEBI:49883"/>
        <label>2</label>
        <note>4Fe-4S-substrate</note>
    </ligand>
</feature>
<dbReference type="Proteomes" id="UP000230646">
    <property type="component" value="Unassembled WGS sequence"/>
</dbReference>
<keyword evidence="3 10" id="KW-0479">Metal-binding</keyword>
<dbReference type="SMART" id="SM00729">
    <property type="entry name" value="Elp3"/>
    <property type="match status" value="1"/>
</dbReference>
<name>A0A1J5GF71_9BACT</name>
<comment type="subunit">
    <text evidence="10">Monomer and homodimer.</text>
</comment>
<dbReference type="EMBL" id="PFKO01000011">
    <property type="protein sequence ID" value="PIY33933.1"/>
    <property type="molecule type" value="Genomic_DNA"/>
</dbReference>
<comment type="pathway">
    <text evidence="10">Cofactor biosynthesis; molybdopterin biosynthesis.</text>
</comment>
<feature type="binding site" evidence="10">
    <location>
        <position position="97"/>
    </location>
    <ligand>
        <name>GTP</name>
        <dbReference type="ChEBI" id="CHEBI:37565"/>
    </ligand>
</feature>
<dbReference type="InterPro" id="IPR050105">
    <property type="entry name" value="MoCo_biosynth_MoaA/MoaC"/>
</dbReference>
<feature type="binding site" evidence="10">
    <location>
        <position position="192"/>
    </location>
    <ligand>
        <name>S-adenosyl-L-methionine</name>
        <dbReference type="ChEBI" id="CHEBI:59789"/>
    </ligand>
</feature>
<evidence type="ECO:0000256" key="2">
    <source>
        <dbReference type="ARBA" id="ARBA00022691"/>
    </source>
</evidence>
<dbReference type="CDD" id="cd21117">
    <property type="entry name" value="Twitch_MoaA"/>
    <property type="match status" value="1"/>
</dbReference>
<evidence type="ECO:0000259" key="11">
    <source>
        <dbReference type="PROSITE" id="PS51918"/>
    </source>
</evidence>
<evidence type="ECO:0000256" key="4">
    <source>
        <dbReference type="ARBA" id="ARBA00022741"/>
    </source>
</evidence>
<evidence type="ECO:0000256" key="8">
    <source>
        <dbReference type="ARBA" id="ARBA00023150"/>
    </source>
</evidence>
<evidence type="ECO:0000256" key="1">
    <source>
        <dbReference type="ARBA" id="ARBA00022485"/>
    </source>
</evidence>
<dbReference type="UniPathway" id="UPA00344"/>
<dbReference type="GO" id="GO:0051539">
    <property type="term" value="F:4 iron, 4 sulfur cluster binding"/>
    <property type="evidence" value="ECO:0007669"/>
    <property type="project" value="UniProtKB-UniRule"/>
</dbReference>
<dbReference type="Pfam" id="PF06463">
    <property type="entry name" value="Mob_synth_C"/>
    <property type="match status" value="1"/>
</dbReference>
<comment type="similarity">
    <text evidence="10">Belongs to the radical SAM superfamily. MoaA family.</text>
</comment>
<reference evidence="12 15" key="1">
    <citation type="journal article" date="2016" name="Environ. Microbiol.">
        <title>Genomic resolution of a cold subsurface aquifer community provides metabolic insights for novel microbes adapted to high CO concentrations.</title>
        <authorList>
            <person name="Probst A.J."/>
            <person name="Castelle C.J."/>
            <person name="Singh A."/>
            <person name="Brown C.T."/>
            <person name="Anantharaman K."/>
            <person name="Sharon I."/>
            <person name="Hug L.A."/>
            <person name="Burstein D."/>
            <person name="Emerson J.B."/>
            <person name="Thomas B.C."/>
            <person name="Banfield J.F."/>
        </authorList>
    </citation>
    <scope>NUCLEOTIDE SEQUENCE [LARGE SCALE GENOMIC DNA]</scope>
    <source>
        <strain evidence="12">CG2_30_33_13</strain>
    </source>
</reference>
<gene>
    <name evidence="10 13" type="primary">moaA</name>
    <name evidence="12" type="ORF">AUK42_03890</name>
    <name evidence="14" type="ORF">COZ07_00345</name>
    <name evidence="13" type="ORF">COZ58_04945</name>
</gene>
<dbReference type="PANTHER" id="PTHR22960:SF0">
    <property type="entry name" value="MOLYBDENUM COFACTOR BIOSYNTHESIS PROTEIN 1"/>
    <property type="match status" value="1"/>
</dbReference>
<feature type="binding site" evidence="10">
    <location>
        <position position="260"/>
    </location>
    <ligand>
        <name>[4Fe-4S] cluster</name>
        <dbReference type="ChEBI" id="CHEBI:49883"/>
        <label>2</label>
        <note>4Fe-4S-substrate</note>
    </ligand>
</feature>
<dbReference type="EMBL" id="MNYY01000077">
    <property type="protein sequence ID" value="OIP70924.1"/>
    <property type="molecule type" value="Genomic_DNA"/>
</dbReference>
<dbReference type="CDD" id="cd01335">
    <property type="entry name" value="Radical_SAM"/>
    <property type="match status" value="1"/>
</dbReference>
<feature type="binding site" evidence="10">
    <location>
        <position position="274"/>
    </location>
    <ligand>
        <name>[4Fe-4S] cluster</name>
        <dbReference type="ChEBI" id="CHEBI:49883"/>
        <label>2</label>
        <note>4Fe-4S-substrate</note>
    </ligand>
</feature>
<evidence type="ECO:0000256" key="9">
    <source>
        <dbReference type="ARBA" id="ARBA00023239"/>
    </source>
</evidence>
<dbReference type="AlphaFoldDB" id="A0A1J5GF71"/>
<dbReference type="InterPro" id="IPR006638">
    <property type="entry name" value="Elp3/MiaA/NifB-like_rSAM"/>
</dbReference>
<dbReference type="Proteomes" id="UP000231493">
    <property type="component" value="Unassembled WGS sequence"/>
</dbReference>
<evidence type="ECO:0000313" key="13">
    <source>
        <dbReference type="EMBL" id="PIX34150.1"/>
    </source>
</evidence>
<keyword evidence="5 10" id="KW-0408">Iron</keyword>
<accession>A0A1J5GF71</accession>
<evidence type="ECO:0000313" key="15">
    <source>
        <dbReference type="Proteomes" id="UP000182763"/>
    </source>
</evidence>
<dbReference type="GO" id="GO:0005525">
    <property type="term" value="F:GTP binding"/>
    <property type="evidence" value="ECO:0007669"/>
    <property type="project" value="UniProtKB-UniRule"/>
</dbReference>
<accession>A0A2M7PTG4</accession>
<dbReference type="SFLD" id="SFLDG01383">
    <property type="entry name" value="cyclic_pyranopterin_phosphate"/>
    <property type="match status" value="1"/>
</dbReference>
<dbReference type="InterPro" id="IPR013785">
    <property type="entry name" value="Aldolase_TIM"/>
</dbReference>
<dbReference type="NCBIfam" id="NF001199">
    <property type="entry name" value="PRK00164.2-1"/>
    <property type="match status" value="1"/>
</dbReference>
<dbReference type="SFLD" id="SFLDG01067">
    <property type="entry name" value="SPASM/twitch_domain_containing"/>
    <property type="match status" value="1"/>
</dbReference>
<evidence type="ECO:0000256" key="7">
    <source>
        <dbReference type="ARBA" id="ARBA00023134"/>
    </source>
</evidence>
<keyword evidence="8 10" id="KW-0501">Molybdenum cofactor biosynthesis</keyword>
<dbReference type="Pfam" id="PF04055">
    <property type="entry name" value="Radical_SAM"/>
    <property type="match status" value="1"/>
</dbReference>
<evidence type="ECO:0000256" key="5">
    <source>
        <dbReference type="ARBA" id="ARBA00023004"/>
    </source>
</evidence>
<comment type="catalytic activity">
    <reaction evidence="10">
        <text>GTP + AH2 + S-adenosyl-L-methionine = (8S)-3',8-cyclo-7,8-dihydroguanosine 5'-triphosphate + 5'-deoxyadenosine + L-methionine + A + H(+)</text>
        <dbReference type="Rhea" id="RHEA:49576"/>
        <dbReference type="ChEBI" id="CHEBI:13193"/>
        <dbReference type="ChEBI" id="CHEBI:15378"/>
        <dbReference type="ChEBI" id="CHEBI:17319"/>
        <dbReference type="ChEBI" id="CHEBI:17499"/>
        <dbReference type="ChEBI" id="CHEBI:37565"/>
        <dbReference type="ChEBI" id="CHEBI:57844"/>
        <dbReference type="ChEBI" id="CHEBI:59789"/>
        <dbReference type="ChEBI" id="CHEBI:131766"/>
        <dbReference type="EC" id="4.1.99.22"/>
    </reaction>
</comment>
<dbReference type="SFLD" id="SFLDS00029">
    <property type="entry name" value="Radical_SAM"/>
    <property type="match status" value="1"/>
</dbReference>
<comment type="cofactor">
    <cofactor evidence="10">
        <name>[4Fe-4S] cluster</name>
        <dbReference type="ChEBI" id="CHEBI:49883"/>
    </cofactor>
    <text evidence="10">Binds 2 [4Fe-4S] clusters. Binds 1 [4Fe-4S] cluster coordinated with 3 cysteines and an exchangeable S-adenosyl-L-methionine and 1 [4Fe-4S] cluster coordinated with 3 cysteines and the GTP-derived substrate.</text>
</comment>
<dbReference type="STRING" id="1805029.AUK42_03890"/>
<reference evidence="16 17" key="3">
    <citation type="submission" date="2017-09" db="EMBL/GenBank/DDBJ databases">
        <title>Depth-based differentiation of microbial function through sediment-hosted aquifers and enrichment of novel symbionts in the deep terrestrial subsurface.</title>
        <authorList>
            <person name="Probst A.J."/>
            <person name="Ladd B."/>
            <person name="Jarett J.K."/>
            <person name="Geller-Mcgrath D.E."/>
            <person name="Sieber C.M."/>
            <person name="Emerson J.B."/>
            <person name="Anantharaman K."/>
            <person name="Thomas B.C."/>
            <person name="Malmstrom R."/>
            <person name="Stieglmeier M."/>
            <person name="Klingl A."/>
            <person name="Woyke T."/>
            <person name="Ryan C.M."/>
            <person name="Banfield J.F."/>
        </authorList>
    </citation>
    <scope>NUCLEOTIDE SEQUENCE [LARGE SCALE GENOMIC DNA]</scope>
    <source>
        <strain evidence="14">CG_4_10_14_3_um_filter_34_13</strain>
    </source>
</reference>
<keyword evidence="7 10" id="KW-0342">GTP-binding</keyword>
<feature type="binding site" evidence="10">
    <location>
        <position position="29"/>
    </location>
    <ligand>
        <name>S-adenosyl-L-methionine</name>
        <dbReference type="ChEBI" id="CHEBI:59789"/>
    </ligand>
</feature>
<evidence type="ECO:0000313" key="12">
    <source>
        <dbReference type="EMBL" id="OIP70924.1"/>
    </source>
</evidence>
<evidence type="ECO:0000256" key="3">
    <source>
        <dbReference type="ARBA" id="ARBA00022723"/>
    </source>
</evidence>
<evidence type="ECO:0000313" key="17">
    <source>
        <dbReference type="Proteomes" id="UP000231493"/>
    </source>
</evidence>
<dbReference type="GO" id="GO:0046872">
    <property type="term" value="F:metal ion binding"/>
    <property type="evidence" value="ECO:0007669"/>
    <property type="project" value="UniProtKB-KW"/>
</dbReference>
<dbReference type="InterPro" id="IPR040064">
    <property type="entry name" value="MoaA-like"/>
</dbReference>
<feature type="binding site" evidence="10">
    <location>
        <position position="66"/>
    </location>
    <ligand>
        <name>GTP</name>
        <dbReference type="ChEBI" id="CHEBI:37565"/>
    </ligand>
</feature>
<dbReference type="InterPro" id="IPR007197">
    <property type="entry name" value="rSAM"/>
</dbReference>
<dbReference type="GO" id="GO:0006777">
    <property type="term" value="P:Mo-molybdopterin cofactor biosynthetic process"/>
    <property type="evidence" value="ECO:0007669"/>
    <property type="project" value="UniProtKB-UniRule"/>
</dbReference>
<dbReference type="InterPro" id="IPR010505">
    <property type="entry name" value="MoaA_twitch"/>
</dbReference>
<comment type="caution">
    <text evidence="12">The sequence shown here is derived from an EMBL/GenBank/DDBJ whole genome shotgun (WGS) entry which is preliminary data.</text>
</comment>
<dbReference type="GO" id="GO:0061799">
    <property type="term" value="F:cyclic pyranopterin monophosphate synthase activity"/>
    <property type="evidence" value="ECO:0007669"/>
    <property type="project" value="TreeGrafter"/>
</dbReference>
<feature type="binding site" evidence="10">
    <location>
        <begin position="262"/>
        <end position="264"/>
    </location>
    <ligand>
        <name>GTP</name>
        <dbReference type="ChEBI" id="CHEBI:37565"/>
    </ligand>
</feature>
<dbReference type="SUPFAM" id="SSF102114">
    <property type="entry name" value="Radical SAM enzymes"/>
    <property type="match status" value="1"/>
</dbReference>
<comment type="function">
    <text evidence="10">Catalyzes the cyclization of GTP to (8S)-3',8-cyclo-7,8-dihydroguanosine 5'-triphosphate.</text>
</comment>
<accession>A0A2M7K7R5</accession>
<evidence type="ECO:0000256" key="10">
    <source>
        <dbReference type="HAMAP-Rule" id="MF_01225"/>
    </source>
</evidence>
<keyword evidence="6 10" id="KW-0411">Iron-sulfur</keyword>